<dbReference type="Proteomes" id="UP001222325">
    <property type="component" value="Unassembled WGS sequence"/>
</dbReference>
<comment type="caution">
    <text evidence="1">The sequence shown here is derived from an EMBL/GenBank/DDBJ whole genome shotgun (WGS) entry which is preliminary data.</text>
</comment>
<evidence type="ECO:0000313" key="2">
    <source>
        <dbReference type="Proteomes" id="UP001222325"/>
    </source>
</evidence>
<sequence>MSTQTYQPAPDETIGQFADLVFQRLFFQSTDMALVDATFEHDVAPDASITANGKSMTPAEFLESIRGFHQIGVGKLLWIKDLAVVPYDPAGRTGIVAQHSMFSLTMKADGSVKEFTSVALCKVEERNGRRVLASVAEVQT</sequence>
<accession>A0AAD6U4L8</accession>
<reference evidence="1" key="1">
    <citation type="submission" date="2023-03" db="EMBL/GenBank/DDBJ databases">
        <title>Massive genome expansion in bonnet fungi (Mycena s.s.) driven by repeated elements and novel gene families across ecological guilds.</title>
        <authorList>
            <consortium name="Lawrence Berkeley National Laboratory"/>
            <person name="Harder C.B."/>
            <person name="Miyauchi S."/>
            <person name="Viragh M."/>
            <person name="Kuo A."/>
            <person name="Thoen E."/>
            <person name="Andreopoulos B."/>
            <person name="Lu D."/>
            <person name="Skrede I."/>
            <person name="Drula E."/>
            <person name="Henrissat B."/>
            <person name="Morin E."/>
            <person name="Kohler A."/>
            <person name="Barry K."/>
            <person name="LaButti K."/>
            <person name="Morin E."/>
            <person name="Salamov A."/>
            <person name="Lipzen A."/>
            <person name="Mereny Z."/>
            <person name="Hegedus B."/>
            <person name="Baldrian P."/>
            <person name="Stursova M."/>
            <person name="Weitz H."/>
            <person name="Taylor A."/>
            <person name="Grigoriev I.V."/>
            <person name="Nagy L.G."/>
            <person name="Martin F."/>
            <person name="Kauserud H."/>
        </authorList>
    </citation>
    <scope>NUCLEOTIDE SEQUENCE</scope>
    <source>
        <strain evidence="1">CBHHK173m</strain>
    </source>
</reference>
<gene>
    <name evidence="1" type="ORF">B0H15DRAFT_948890</name>
</gene>
<proteinExistence type="predicted"/>
<evidence type="ECO:0000313" key="1">
    <source>
        <dbReference type="EMBL" id="KAJ7090402.1"/>
    </source>
</evidence>
<dbReference type="EMBL" id="JARJCN010000022">
    <property type="protein sequence ID" value="KAJ7090402.1"/>
    <property type="molecule type" value="Genomic_DNA"/>
</dbReference>
<name>A0AAD6U4L8_9AGAR</name>
<dbReference type="AlphaFoldDB" id="A0AAD6U4L8"/>
<organism evidence="1 2">
    <name type="scientific">Mycena belliarum</name>
    <dbReference type="NCBI Taxonomy" id="1033014"/>
    <lineage>
        <taxon>Eukaryota</taxon>
        <taxon>Fungi</taxon>
        <taxon>Dikarya</taxon>
        <taxon>Basidiomycota</taxon>
        <taxon>Agaricomycotina</taxon>
        <taxon>Agaricomycetes</taxon>
        <taxon>Agaricomycetidae</taxon>
        <taxon>Agaricales</taxon>
        <taxon>Marasmiineae</taxon>
        <taxon>Mycenaceae</taxon>
        <taxon>Mycena</taxon>
    </lineage>
</organism>
<keyword evidence="2" id="KW-1185">Reference proteome</keyword>
<protein>
    <submittedName>
        <fullName evidence="1">Uncharacterized protein</fullName>
    </submittedName>
</protein>